<dbReference type="Proteomes" id="UP000736672">
    <property type="component" value="Unassembled WGS sequence"/>
</dbReference>
<protein>
    <submittedName>
        <fullName evidence="1">Uncharacterized protein</fullName>
    </submittedName>
</protein>
<evidence type="ECO:0000313" key="2">
    <source>
        <dbReference type="Proteomes" id="UP000736672"/>
    </source>
</evidence>
<sequence length="370" mass="43196">MYPDWPESPSDLVPLPLCEGPKLEPFDFQGPQKIDFLQHIGEGSHSHVFKFKFVGDEDCESPVGEGNQDDLEALTAFSNYSEPFNCECRAFGRLKEAGCEHLATKCFGYLLLEEDNERAMMDWFKDLDLDFTEHYPQFDVRSRFLGKDGRPPPIRGIIKELGQPNEKLRTGTLRSTLQDVIQIHQLGIIRLDIAHRQIISGKLSDFSTTITFPHFMTNPELNPRITPDIMARMELQIFKMSLGDYCMFDDMVKEWNYYHQDPRDQLTFYSLPGGKSGQGLEYELRSLPSRERVYTLADPRTYDWKSSHGESDGRVTKKRRRPRAKPSRWYYEDDPDEVAKMKRRRLYGAAYEWHYRDGHAFPHMRLFGEI</sequence>
<gene>
    <name evidence="1" type="ORF">B0J15DRAFT_465308</name>
</gene>
<dbReference type="EMBL" id="JAGTJS010000008">
    <property type="protein sequence ID" value="KAH7260587.1"/>
    <property type="molecule type" value="Genomic_DNA"/>
</dbReference>
<comment type="caution">
    <text evidence="1">The sequence shown here is derived from an EMBL/GenBank/DDBJ whole genome shotgun (WGS) entry which is preliminary data.</text>
</comment>
<organism evidence="1 2">
    <name type="scientific">Fusarium solani</name>
    <name type="common">Filamentous fungus</name>
    <dbReference type="NCBI Taxonomy" id="169388"/>
    <lineage>
        <taxon>Eukaryota</taxon>
        <taxon>Fungi</taxon>
        <taxon>Dikarya</taxon>
        <taxon>Ascomycota</taxon>
        <taxon>Pezizomycotina</taxon>
        <taxon>Sordariomycetes</taxon>
        <taxon>Hypocreomycetidae</taxon>
        <taxon>Hypocreales</taxon>
        <taxon>Nectriaceae</taxon>
        <taxon>Fusarium</taxon>
        <taxon>Fusarium solani species complex</taxon>
    </lineage>
</organism>
<reference evidence="1" key="1">
    <citation type="journal article" date="2021" name="Nat. Commun.">
        <title>Genetic determinants of endophytism in the Arabidopsis root mycobiome.</title>
        <authorList>
            <person name="Mesny F."/>
            <person name="Miyauchi S."/>
            <person name="Thiergart T."/>
            <person name="Pickel B."/>
            <person name="Atanasova L."/>
            <person name="Karlsson M."/>
            <person name="Huettel B."/>
            <person name="Barry K.W."/>
            <person name="Haridas S."/>
            <person name="Chen C."/>
            <person name="Bauer D."/>
            <person name="Andreopoulos W."/>
            <person name="Pangilinan J."/>
            <person name="LaButti K."/>
            <person name="Riley R."/>
            <person name="Lipzen A."/>
            <person name="Clum A."/>
            <person name="Drula E."/>
            <person name="Henrissat B."/>
            <person name="Kohler A."/>
            <person name="Grigoriev I.V."/>
            <person name="Martin F.M."/>
            <person name="Hacquard S."/>
        </authorList>
    </citation>
    <scope>NUCLEOTIDE SEQUENCE</scope>
    <source>
        <strain evidence="1">FSSC 5 MPI-SDFR-AT-0091</strain>
    </source>
</reference>
<dbReference type="AlphaFoldDB" id="A0A9P9HPT3"/>
<evidence type="ECO:0000313" key="1">
    <source>
        <dbReference type="EMBL" id="KAH7260587.1"/>
    </source>
</evidence>
<dbReference type="InterPro" id="IPR025213">
    <property type="entry name" value="Sim4_Fta2"/>
</dbReference>
<proteinExistence type="predicted"/>
<name>A0A9P9HPT3_FUSSL</name>
<accession>A0A9P9HPT3</accession>
<keyword evidence="2" id="KW-1185">Reference proteome</keyword>
<dbReference type="Pfam" id="PF13095">
    <property type="entry name" value="FTA2"/>
    <property type="match status" value="1"/>
</dbReference>
<dbReference type="OrthoDB" id="3432781at2759"/>